<dbReference type="FunFam" id="3.40.50.720:FF:000036">
    <property type="entry name" value="Glutathione-regulated potassium-efflux system protein KefB"/>
    <property type="match status" value="1"/>
</dbReference>
<keyword evidence="4" id="KW-0050">Antiport</keyword>
<evidence type="ECO:0000256" key="10">
    <source>
        <dbReference type="ARBA" id="ARBA00023136"/>
    </source>
</evidence>
<keyword evidence="3" id="KW-0813">Transport</keyword>
<dbReference type="InterPro" id="IPR003148">
    <property type="entry name" value="RCK_N"/>
</dbReference>
<dbReference type="Pfam" id="PF02254">
    <property type="entry name" value="TrkA_N"/>
    <property type="match status" value="1"/>
</dbReference>
<dbReference type="InterPro" id="IPR004771">
    <property type="entry name" value="K/H_exchanger"/>
</dbReference>
<dbReference type="InterPro" id="IPR036291">
    <property type="entry name" value="NAD(P)-bd_dom_sf"/>
</dbReference>
<dbReference type="PANTHER" id="PTHR46157">
    <property type="entry name" value="K(+) EFFLUX ANTIPORTER 3, CHLOROPLASTIC"/>
    <property type="match status" value="1"/>
</dbReference>
<evidence type="ECO:0000256" key="2">
    <source>
        <dbReference type="ARBA" id="ARBA00005551"/>
    </source>
</evidence>
<feature type="transmembrane region" description="Helical" evidence="12">
    <location>
        <begin position="133"/>
        <end position="152"/>
    </location>
</feature>
<dbReference type="GO" id="GO:1902600">
    <property type="term" value="P:proton transmembrane transport"/>
    <property type="evidence" value="ECO:0007669"/>
    <property type="project" value="InterPro"/>
</dbReference>
<evidence type="ECO:0000256" key="11">
    <source>
        <dbReference type="SAM" id="MobiDB-lite"/>
    </source>
</evidence>
<feature type="transmembrane region" description="Helical" evidence="12">
    <location>
        <begin position="172"/>
        <end position="191"/>
    </location>
</feature>
<feature type="transmembrane region" description="Helical" evidence="12">
    <location>
        <begin position="289"/>
        <end position="306"/>
    </location>
</feature>
<dbReference type="AlphaFoldDB" id="A0A6N6VHQ5"/>
<dbReference type="PANTHER" id="PTHR46157:SF8">
    <property type="entry name" value="GLUTATHIONE-REGULATED POTASSIUM-EFFLUX SYSTEM PROTEIN"/>
    <property type="match status" value="1"/>
</dbReference>
<dbReference type="SUPFAM" id="SSF51735">
    <property type="entry name" value="NAD(P)-binding Rossmann-fold domains"/>
    <property type="match status" value="1"/>
</dbReference>
<dbReference type="Gene3D" id="3.40.50.720">
    <property type="entry name" value="NAD(P)-binding Rossmann-like Domain"/>
    <property type="match status" value="1"/>
</dbReference>
<dbReference type="InterPro" id="IPR006153">
    <property type="entry name" value="Cation/H_exchanger_TM"/>
</dbReference>
<comment type="similarity">
    <text evidence="2">Belongs to the monovalent cation:proton antiporter 2 (CPA2) transporter (TC 2.A.37) family.</text>
</comment>
<dbReference type="Proteomes" id="UP000468901">
    <property type="component" value="Unassembled WGS sequence"/>
</dbReference>
<feature type="transmembrane region" description="Helical" evidence="12">
    <location>
        <begin position="76"/>
        <end position="95"/>
    </location>
</feature>
<sequence>MSTAQAAQNVAEHVTQAVVDHASEAPLLYPLILLAAAVIAVPLFRQLRLGSVVGYLAAGVVIGPHVTGLFDDPESVFSLAELGVVLLLFIIGLELKPSRLWTMRHDILGFGLIQVALCGGALASIGHMFGLNWHASIISGLGLALSSTAFAAPLMEERGELTSPYGQRAFSILLLQDLAVVPLLALVAIFAPGKDAAHPAGLATTLAMLAAVGIVVVAARYVMNPLFSLLSKTKSHEIMTAAALLLVLGAATVMELAGLSMALGAFLAGILLAESSFRHELEADIEPFRGLLLGLFFMTVGMTIDLEVVYRNWLWVTVGVFTVVAVKLTVIYAVARVTGSSHEDALKIGGVLAQGGEFAFVLFGAAVTAHVMKADNANILTAVVGVSLALTPIVFGLAARAAKKREAKMPEADFSDADGRVLVIGFGRFGQVVSQFLMARGIDVTAIDRDADQIRAARRFGFQVYYGDGARLDVLRAAGAGNAVLVAVCVDERKSSMQIVELLQQHFPLAKLYVRAYDRRHALDLLRRNVDFHIRELYGSAVTFGGACLEALGASREEVAAVEADMRRRDTERLALQLAEGELAGKNLMHVKPVMPEPLTQPKREGRALSLETEEATREDVPPEVAAGHL</sequence>
<feature type="transmembrane region" description="Helical" evidence="12">
    <location>
        <begin position="107"/>
        <end position="127"/>
    </location>
</feature>
<evidence type="ECO:0000256" key="12">
    <source>
        <dbReference type="SAM" id="Phobius"/>
    </source>
</evidence>
<evidence type="ECO:0000256" key="1">
    <source>
        <dbReference type="ARBA" id="ARBA00004127"/>
    </source>
</evidence>
<dbReference type="EMBL" id="WESC01000016">
    <property type="protein sequence ID" value="KAB7738847.1"/>
    <property type="molecule type" value="Genomic_DNA"/>
</dbReference>
<evidence type="ECO:0000256" key="6">
    <source>
        <dbReference type="ARBA" id="ARBA00022692"/>
    </source>
</evidence>
<keyword evidence="5" id="KW-0633">Potassium transport</keyword>
<evidence type="ECO:0000313" key="14">
    <source>
        <dbReference type="EMBL" id="KAB7738847.1"/>
    </source>
</evidence>
<dbReference type="GO" id="GO:0005886">
    <property type="term" value="C:plasma membrane"/>
    <property type="evidence" value="ECO:0007669"/>
    <property type="project" value="TreeGrafter"/>
</dbReference>
<feature type="region of interest" description="Disordered" evidence="11">
    <location>
        <begin position="594"/>
        <end position="630"/>
    </location>
</feature>
<evidence type="ECO:0000256" key="4">
    <source>
        <dbReference type="ARBA" id="ARBA00022449"/>
    </source>
</evidence>
<feature type="transmembrane region" description="Helical" evidence="12">
    <location>
        <begin position="346"/>
        <end position="367"/>
    </location>
</feature>
<evidence type="ECO:0000256" key="7">
    <source>
        <dbReference type="ARBA" id="ARBA00022958"/>
    </source>
</evidence>
<dbReference type="GO" id="GO:0008324">
    <property type="term" value="F:monoatomic cation transmembrane transporter activity"/>
    <property type="evidence" value="ECO:0007669"/>
    <property type="project" value="InterPro"/>
</dbReference>
<keyword evidence="8 12" id="KW-1133">Transmembrane helix</keyword>
<proteinExistence type="inferred from homology"/>
<feature type="domain" description="RCK N-terminal" evidence="13">
    <location>
        <begin position="418"/>
        <end position="534"/>
    </location>
</feature>
<evidence type="ECO:0000259" key="13">
    <source>
        <dbReference type="PROSITE" id="PS51201"/>
    </source>
</evidence>
<dbReference type="InterPro" id="IPR038770">
    <property type="entry name" value="Na+/solute_symporter_sf"/>
</dbReference>
<keyword evidence="15" id="KW-1185">Reference proteome</keyword>
<protein>
    <submittedName>
        <fullName evidence="14">Potassium transporter TrkA</fullName>
    </submittedName>
</protein>
<feature type="transmembrane region" description="Helical" evidence="12">
    <location>
        <begin position="52"/>
        <end position="70"/>
    </location>
</feature>
<dbReference type="NCBIfam" id="TIGR00932">
    <property type="entry name" value="2a37"/>
    <property type="match status" value="1"/>
</dbReference>
<keyword evidence="9" id="KW-0406">Ion transport</keyword>
<evidence type="ECO:0000256" key="3">
    <source>
        <dbReference type="ARBA" id="ARBA00022448"/>
    </source>
</evidence>
<feature type="transmembrane region" description="Helical" evidence="12">
    <location>
        <begin position="203"/>
        <end position="223"/>
    </location>
</feature>
<accession>A0A6N6VHQ5</accession>
<comment type="subcellular location">
    <subcellularLocation>
        <location evidence="1">Endomembrane system</location>
        <topology evidence="1">Multi-pass membrane protein</topology>
    </subcellularLocation>
</comment>
<feature type="transmembrane region" description="Helical" evidence="12">
    <location>
        <begin position="312"/>
        <end position="334"/>
    </location>
</feature>
<feature type="transmembrane region" description="Helical" evidence="12">
    <location>
        <begin position="379"/>
        <end position="399"/>
    </location>
</feature>
<dbReference type="Pfam" id="PF00999">
    <property type="entry name" value="Na_H_Exchanger"/>
    <property type="match status" value="1"/>
</dbReference>
<evidence type="ECO:0000256" key="5">
    <source>
        <dbReference type="ARBA" id="ARBA00022538"/>
    </source>
</evidence>
<keyword evidence="10 12" id="KW-0472">Membrane</keyword>
<dbReference type="GO" id="GO:0015297">
    <property type="term" value="F:antiporter activity"/>
    <property type="evidence" value="ECO:0007669"/>
    <property type="project" value="UniProtKB-KW"/>
</dbReference>
<dbReference type="GO" id="GO:0012505">
    <property type="term" value="C:endomembrane system"/>
    <property type="evidence" value="ECO:0007669"/>
    <property type="project" value="UniProtKB-SubCell"/>
</dbReference>
<feature type="transmembrane region" description="Helical" evidence="12">
    <location>
        <begin position="235"/>
        <end position="253"/>
    </location>
</feature>
<dbReference type="RefSeq" id="WP_152217298.1">
    <property type="nucleotide sequence ID" value="NZ_WESC01000016.1"/>
</dbReference>
<comment type="caution">
    <text evidence="14">The sequence shown here is derived from an EMBL/GenBank/DDBJ whole genome shotgun (WGS) entry which is preliminary data.</text>
</comment>
<dbReference type="GO" id="GO:0006813">
    <property type="term" value="P:potassium ion transport"/>
    <property type="evidence" value="ECO:0007669"/>
    <property type="project" value="UniProtKB-KW"/>
</dbReference>
<keyword evidence="7" id="KW-0630">Potassium</keyword>
<name>A0A6N6VHQ5_9HYPH</name>
<feature type="transmembrane region" description="Helical" evidence="12">
    <location>
        <begin position="27"/>
        <end position="45"/>
    </location>
</feature>
<gene>
    <name evidence="14" type="ORF">F2P47_15530</name>
</gene>
<evidence type="ECO:0000256" key="9">
    <source>
        <dbReference type="ARBA" id="ARBA00023065"/>
    </source>
</evidence>
<keyword evidence="6 12" id="KW-0812">Transmembrane</keyword>
<dbReference type="PROSITE" id="PS51201">
    <property type="entry name" value="RCK_N"/>
    <property type="match status" value="1"/>
</dbReference>
<organism evidence="14 15">
    <name type="scientific">Parvibaculum sedimenti</name>
    <dbReference type="NCBI Taxonomy" id="2608632"/>
    <lineage>
        <taxon>Bacteria</taxon>
        <taxon>Pseudomonadati</taxon>
        <taxon>Pseudomonadota</taxon>
        <taxon>Alphaproteobacteria</taxon>
        <taxon>Hyphomicrobiales</taxon>
        <taxon>Parvibaculaceae</taxon>
        <taxon>Parvibaculum</taxon>
    </lineage>
</organism>
<evidence type="ECO:0000313" key="15">
    <source>
        <dbReference type="Proteomes" id="UP000468901"/>
    </source>
</evidence>
<evidence type="ECO:0000256" key="8">
    <source>
        <dbReference type="ARBA" id="ARBA00022989"/>
    </source>
</evidence>
<reference evidence="14 15" key="1">
    <citation type="submission" date="2019-09" db="EMBL/GenBank/DDBJ databases">
        <title>Parvibaculum sedimenti sp. nov., isolated from sediment.</title>
        <authorList>
            <person name="Wang Y."/>
        </authorList>
    </citation>
    <scope>NUCLEOTIDE SEQUENCE [LARGE SCALE GENOMIC DNA]</scope>
    <source>
        <strain evidence="14 15">HXT-9</strain>
    </source>
</reference>
<dbReference type="Gene3D" id="1.20.1530.20">
    <property type="match status" value="1"/>
</dbReference>